<dbReference type="OMA" id="MAPRFWT"/>
<dbReference type="GO" id="GO:0000272">
    <property type="term" value="P:polysaccharide catabolic process"/>
    <property type="evidence" value="ECO:0007669"/>
    <property type="project" value="UniProtKB-KW"/>
</dbReference>
<dbReference type="InterPro" id="IPR008928">
    <property type="entry name" value="6-hairpin_glycosidase_sf"/>
</dbReference>
<comment type="catalytic activity">
    <reaction evidence="1">
        <text>Hydrolysis of terminal (1-&gt;4)-linked alpha-D-glucose residues successively from non-reducing ends of the chains with release of beta-D-glucose.</text>
        <dbReference type="EC" id="3.2.1.3"/>
    </reaction>
</comment>
<dbReference type="EC" id="3.2.1.3" evidence="3"/>
<dbReference type="GO" id="GO:0000324">
    <property type="term" value="C:fungal-type vacuole"/>
    <property type="evidence" value="ECO:0007669"/>
    <property type="project" value="TreeGrafter"/>
</dbReference>
<evidence type="ECO:0000256" key="1">
    <source>
        <dbReference type="ARBA" id="ARBA00001863"/>
    </source>
</evidence>
<reference evidence="9" key="1">
    <citation type="journal article" date="2020" name="Microb. Genom.">
        <title>Genetic diversity of clinical and environmental Mucorales isolates obtained from an investigation of mucormycosis cases among solid organ transplant recipients.</title>
        <authorList>
            <person name="Nguyen M.H."/>
            <person name="Kaul D."/>
            <person name="Muto C."/>
            <person name="Cheng S.J."/>
            <person name="Richter R.A."/>
            <person name="Bruno V.M."/>
            <person name="Liu G."/>
            <person name="Beyhan S."/>
            <person name="Sundermann A.J."/>
            <person name="Mounaud S."/>
            <person name="Pasculle A.W."/>
            <person name="Nierman W.C."/>
            <person name="Driscoll E."/>
            <person name="Cumbie R."/>
            <person name="Clancy C.J."/>
            <person name="Dupont C.L."/>
        </authorList>
    </citation>
    <scope>NUCLEOTIDE SEQUENCE</scope>
    <source>
        <strain evidence="9">GL16</strain>
    </source>
</reference>
<dbReference type="PANTHER" id="PTHR31616">
    <property type="entry name" value="TREHALASE"/>
    <property type="match status" value="1"/>
</dbReference>
<evidence type="ECO:0000259" key="8">
    <source>
        <dbReference type="Pfam" id="PF00723"/>
    </source>
</evidence>
<evidence type="ECO:0000256" key="7">
    <source>
        <dbReference type="ARBA" id="ARBA00023326"/>
    </source>
</evidence>
<comment type="similarity">
    <text evidence="2">Belongs to the glycosyl hydrolase 15 family.</text>
</comment>
<dbReference type="SUPFAM" id="SSF48208">
    <property type="entry name" value="Six-hairpin glycosidases"/>
    <property type="match status" value="1"/>
</dbReference>
<comment type="caution">
    <text evidence="9">The sequence shown here is derived from an EMBL/GenBank/DDBJ whole genome shotgun (WGS) entry which is preliminary data.</text>
</comment>
<proteinExistence type="inferred from homology"/>
<feature type="domain" description="GH15-like" evidence="8">
    <location>
        <begin position="45"/>
        <end position="442"/>
    </location>
</feature>
<sequence>MFIGYLLLILAIFGFYYSIQQINGSSIFKKKNLLDDWISKQNTISFNSILKNINPSGTPRGFVAASLSTSYPDYFYTWTRDAALVVRVLSDLPETDDDVLKDYIDFQIHIQNTPTVCHCLGEPKFNPDGTGYTGSWGRPQNDGPAERAITFIKIANRLKNSAYVSQKIVPALEKDLDYILQVWEQPCFDLWEEVDGVHFYTLMAMQRALLDAFDFFNLSKYRSTAYRIQEKIERFWSSEENYIRVTHEVREGANKPSGLDVSVLMAANMFATTREGFFTPGSDKVLATAAAIEKSFSSIYPINKNLQPDLGVAIGRYPEDVYDGYGSSKGNPWFLTTAAYVELYYLAMKEWKQTGLQINAVNKPFFERFLPIDDHCIYYSPDSQQLKEIINLVSLEADKFLATIQYHQQRNGSMSEQYSRYDGYMQGARDLTWSHAAFISAIKAREGNSVAF</sequence>
<dbReference type="GO" id="GO:0004339">
    <property type="term" value="F:glucan 1,4-alpha-glucosidase activity"/>
    <property type="evidence" value="ECO:0007669"/>
    <property type="project" value="UniProtKB-EC"/>
</dbReference>
<dbReference type="EMBL" id="JAANIT010000004">
    <property type="protein sequence ID" value="KAG1554234.1"/>
    <property type="molecule type" value="Genomic_DNA"/>
</dbReference>
<dbReference type="InterPro" id="IPR012341">
    <property type="entry name" value="6hp_glycosidase-like_sf"/>
</dbReference>
<dbReference type="Pfam" id="PF00723">
    <property type="entry name" value="Glyco_hydro_15"/>
    <property type="match status" value="1"/>
</dbReference>
<dbReference type="InterPro" id="IPR011613">
    <property type="entry name" value="GH15-like"/>
</dbReference>
<protein>
    <recommendedName>
        <fullName evidence="3">glucan 1,4-alpha-glucosidase</fullName>
        <ecNumber evidence="3">3.2.1.3</ecNumber>
    </recommendedName>
</protein>
<evidence type="ECO:0000313" key="10">
    <source>
        <dbReference type="Proteomes" id="UP000717996"/>
    </source>
</evidence>
<evidence type="ECO:0000313" key="9">
    <source>
        <dbReference type="EMBL" id="KAG1554234.1"/>
    </source>
</evidence>
<evidence type="ECO:0000256" key="4">
    <source>
        <dbReference type="ARBA" id="ARBA00022801"/>
    </source>
</evidence>
<name>A0A9P6YPV3_RHIOR</name>
<evidence type="ECO:0000256" key="5">
    <source>
        <dbReference type="ARBA" id="ARBA00023277"/>
    </source>
</evidence>
<dbReference type="Gene3D" id="1.50.10.10">
    <property type="match status" value="1"/>
</dbReference>
<evidence type="ECO:0000256" key="2">
    <source>
        <dbReference type="ARBA" id="ARBA00006188"/>
    </source>
</evidence>
<organism evidence="9 10">
    <name type="scientific">Rhizopus oryzae</name>
    <name type="common">Mucormycosis agent</name>
    <name type="synonym">Rhizopus arrhizus var. delemar</name>
    <dbReference type="NCBI Taxonomy" id="64495"/>
    <lineage>
        <taxon>Eukaryota</taxon>
        <taxon>Fungi</taxon>
        <taxon>Fungi incertae sedis</taxon>
        <taxon>Mucoromycota</taxon>
        <taxon>Mucoromycotina</taxon>
        <taxon>Mucoromycetes</taxon>
        <taxon>Mucorales</taxon>
        <taxon>Mucorineae</taxon>
        <taxon>Rhizopodaceae</taxon>
        <taxon>Rhizopus</taxon>
    </lineage>
</organism>
<keyword evidence="7" id="KW-0624">Polysaccharide degradation</keyword>
<gene>
    <name evidence="9" type="ORF">G6F51_000099</name>
</gene>
<dbReference type="OrthoDB" id="6123450at2759"/>
<dbReference type="SMR" id="A0A9P6YPV3"/>
<dbReference type="InterPro" id="IPR000165">
    <property type="entry name" value="Glucoamylase"/>
</dbReference>
<dbReference type="Proteomes" id="UP000717996">
    <property type="component" value="Unassembled WGS sequence"/>
</dbReference>
<evidence type="ECO:0000256" key="6">
    <source>
        <dbReference type="ARBA" id="ARBA00023295"/>
    </source>
</evidence>
<dbReference type="PANTHER" id="PTHR31616:SF9">
    <property type="entry name" value="GLUCOAMYLASE, INTRACELLULAR SPORULATION-SPECIFIC"/>
    <property type="match status" value="1"/>
</dbReference>
<dbReference type="AlphaFoldDB" id="A0A9P6YPV3"/>
<accession>A0A9P6YPV3</accession>
<evidence type="ECO:0000256" key="3">
    <source>
        <dbReference type="ARBA" id="ARBA00012593"/>
    </source>
</evidence>
<keyword evidence="4" id="KW-0378">Hydrolase</keyword>
<dbReference type="PRINTS" id="PR00736">
    <property type="entry name" value="GLHYDRLASE15"/>
</dbReference>
<keyword evidence="6" id="KW-0326">Glycosidase</keyword>
<keyword evidence="5" id="KW-0119">Carbohydrate metabolism</keyword>